<keyword evidence="3" id="KW-1185">Reference proteome</keyword>
<accession>A0A2R5GK79</accession>
<evidence type="ECO:0000313" key="3">
    <source>
        <dbReference type="Proteomes" id="UP000241890"/>
    </source>
</evidence>
<gene>
    <name evidence="2" type="ORF">FCC1311_075392</name>
</gene>
<reference evidence="2 3" key="1">
    <citation type="submission" date="2017-12" db="EMBL/GenBank/DDBJ databases">
        <title>Sequencing, de novo assembly and annotation of complete genome of a new Thraustochytrid species, strain FCC1311.</title>
        <authorList>
            <person name="Sedici K."/>
            <person name="Godart F."/>
            <person name="Aiese Cigliano R."/>
            <person name="Sanseverino W."/>
            <person name="Barakat M."/>
            <person name="Ortet P."/>
            <person name="Marechal E."/>
            <person name="Cagnac O."/>
            <person name="Amato A."/>
        </authorList>
    </citation>
    <scope>NUCLEOTIDE SEQUENCE [LARGE SCALE GENOMIC DNA]</scope>
</reference>
<dbReference type="AlphaFoldDB" id="A0A2R5GK79"/>
<organism evidence="2 3">
    <name type="scientific">Hondaea fermentalgiana</name>
    <dbReference type="NCBI Taxonomy" id="2315210"/>
    <lineage>
        <taxon>Eukaryota</taxon>
        <taxon>Sar</taxon>
        <taxon>Stramenopiles</taxon>
        <taxon>Bigyra</taxon>
        <taxon>Labyrinthulomycetes</taxon>
        <taxon>Thraustochytrida</taxon>
        <taxon>Thraustochytriidae</taxon>
        <taxon>Hondaea</taxon>
    </lineage>
</organism>
<name>A0A2R5GK79_9STRA</name>
<protein>
    <submittedName>
        <fullName evidence="2">Uncharacterized protein</fullName>
    </submittedName>
</protein>
<dbReference type="InParanoid" id="A0A2R5GK79"/>
<dbReference type="Proteomes" id="UP000241890">
    <property type="component" value="Unassembled WGS sequence"/>
</dbReference>
<feature type="region of interest" description="Disordered" evidence="1">
    <location>
        <begin position="103"/>
        <end position="131"/>
    </location>
</feature>
<proteinExistence type="predicted"/>
<sequence>MTTLAMALEAVEEESAALLRTALLFPALVPRKRKRIKVAFANEKIALKRAALEAQREDEDNLRKLRAQQQAAGDERLPDDRVEAEERLKTSIALLKRQTEAREKWASKTVPSSPTHDSESSSLKRSAAETAHLRHRNAWLRHVLTTMMLEAKVNWAAHADLRAVMMGDSIP</sequence>
<dbReference type="EMBL" id="BEYU01000095">
    <property type="protein sequence ID" value="GBG31316.1"/>
    <property type="molecule type" value="Genomic_DNA"/>
</dbReference>
<feature type="region of interest" description="Disordered" evidence="1">
    <location>
        <begin position="57"/>
        <end position="80"/>
    </location>
</feature>
<evidence type="ECO:0000256" key="1">
    <source>
        <dbReference type="SAM" id="MobiDB-lite"/>
    </source>
</evidence>
<evidence type="ECO:0000313" key="2">
    <source>
        <dbReference type="EMBL" id="GBG31316.1"/>
    </source>
</evidence>
<comment type="caution">
    <text evidence="2">The sequence shown here is derived from an EMBL/GenBank/DDBJ whole genome shotgun (WGS) entry which is preliminary data.</text>
</comment>